<feature type="region of interest" description="Disordered" evidence="5">
    <location>
        <begin position="71"/>
        <end position="95"/>
    </location>
</feature>
<comment type="subcellular location">
    <subcellularLocation>
        <location evidence="1">Cytoplasm</location>
        <location evidence="1">Nucleoid</location>
    </subcellularLocation>
</comment>
<evidence type="ECO:0000256" key="3">
    <source>
        <dbReference type="ARBA" id="ARBA00022490"/>
    </source>
</evidence>
<dbReference type="EMBL" id="LT629750">
    <property type="protein sequence ID" value="SDS99891.1"/>
    <property type="molecule type" value="Genomic_DNA"/>
</dbReference>
<dbReference type="SMART" id="SM00528">
    <property type="entry name" value="HNS"/>
    <property type="match status" value="1"/>
</dbReference>
<proteinExistence type="inferred from homology"/>
<accession>A0A1H1WTB8</accession>
<evidence type="ECO:0000256" key="2">
    <source>
        <dbReference type="ARBA" id="ARBA00010610"/>
    </source>
</evidence>
<dbReference type="GO" id="GO:0005829">
    <property type="term" value="C:cytosol"/>
    <property type="evidence" value="ECO:0007669"/>
    <property type="project" value="TreeGrafter"/>
</dbReference>
<dbReference type="PANTHER" id="PTHR38097">
    <property type="match status" value="1"/>
</dbReference>
<dbReference type="SUPFAM" id="SSF81273">
    <property type="entry name" value="H-NS histone-like proteins"/>
    <property type="match status" value="1"/>
</dbReference>
<evidence type="ECO:0000256" key="4">
    <source>
        <dbReference type="ARBA" id="ARBA00023125"/>
    </source>
</evidence>
<evidence type="ECO:0000259" key="6">
    <source>
        <dbReference type="SMART" id="SM00528"/>
    </source>
</evidence>
<evidence type="ECO:0000256" key="5">
    <source>
        <dbReference type="SAM" id="MobiDB-lite"/>
    </source>
</evidence>
<gene>
    <name evidence="7" type="ORF">SAMN05444158_3986</name>
</gene>
<organism evidence="7 8">
    <name type="scientific">Bradyrhizobium canariense</name>
    <dbReference type="NCBI Taxonomy" id="255045"/>
    <lineage>
        <taxon>Bacteria</taxon>
        <taxon>Pseudomonadati</taxon>
        <taxon>Pseudomonadota</taxon>
        <taxon>Alphaproteobacteria</taxon>
        <taxon>Hyphomicrobiales</taxon>
        <taxon>Nitrobacteraceae</taxon>
        <taxon>Bradyrhizobium</taxon>
    </lineage>
</organism>
<dbReference type="Pfam" id="PF00816">
    <property type="entry name" value="Histone_HNS"/>
    <property type="match status" value="1"/>
</dbReference>
<feature type="domain" description="DNA-binding protein H-NS-like C-terminal" evidence="6">
    <location>
        <begin position="71"/>
        <end position="116"/>
    </location>
</feature>
<keyword evidence="3" id="KW-0963">Cytoplasm</keyword>
<dbReference type="GO" id="GO:0003681">
    <property type="term" value="F:bent DNA binding"/>
    <property type="evidence" value="ECO:0007669"/>
    <property type="project" value="TreeGrafter"/>
</dbReference>
<dbReference type="GO" id="GO:0009295">
    <property type="term" value="C:nucleoid"/>
    <property type="evidence" value="ECO:0007669"/>
    <property type="project" value="UniProtKB-SubCell"/>
</dbReference>
<dbReference type="AlphaFoldDB" id="A0A1H1WTB8"/>
<name>A0A1H1WTB8_9BRAD</name>
<evidence type="ECO:0000313" key="7">
    <source>
        <dbReference type="EMBL" id="SDS99891.1"/>
    </source>
</evidence>
<comment type="similarity">
    <text evidence="2">Belongs to the histone-like protein H-NS family.</text>
</comment>
<evidence type="ECO:0000313" key="8">
    <source>
        <dbReference type="Proteomes" id="UP000243904"/>
    </source>
</evidence>
<sequence length="117" mass="13618">MLDAAVAQSEDGLIQDIIKNSSLESLSTDQLWELYELVAAQLGCKIAAKRDILELRLRKLGVAHSERRRERRPYPKVFPKYRNPKDHGETWAGRGKQPRWLTKELRFGKDLTDFLIR</sequence>
<dbReference type="Proteomes" id="UP000243904">
    <property type="component" value="Chromosome I"/>
</dbReference>
<dbReference type="GO" id="GO:0001217">
    <property type="term" value="F:DNA-binding transcription repressor activity"/>
    <property type="evidence" value="ECO:0007669"/>
    <property type="project" value="TreeGrafter"/>
</dbReference>
<reference evidence="8" key="1">
    <citation type="submission" date="2016-10" db="EMBL/GenBank/DDBJ databases">
        <authorList>
            <person name="Varghese N."/>
            <person name="Submissions S."/>
        </authorList>
    </citation>
    <scope>NUCLEOTIDE SEQUENCE [LARGE SCALE GENOMIC DNA]</scope>
    <source>
        <strain evidence="8">GAS369</strain>
    </source>
</reference>
<dbReference type="GO" id="GO:0032993">
    <property type="term" value="C:protein-DNA complex"/>
    <property type="evidence" value="ECO:0007669"/>
    <property type="project" value="TreeGrafter"/>
</dbReference>
<keyword evidence="4 7" id="KW-0238">DNA-binding</keyword>
<dbReference type="InterPro" id="IPR027444">
    <property type="entry name" value="H-NS_C_dom"/>
</dbReference>
<dbReference type="GO" id="GO:0000976">
    <property type="term" value="F:transcription cis-regulatory region binding"/>
    <property type="evidence" value="ECO:0007669"/>
    <property type="project" value="TreeGrafter"/>
</dbReference>
<keyword evidence="8" id="KW-1185">Reference proteome</keyword>
<dbReference type="GO" id="GO:0003680">
    <property type="term" value="F:minor groove of adenine-thymine-rich DNA binding"/>
    <property type="evidence" value="ECO:0007669"/>
    <property type="project" value="TreeGrafter"/>
</dbReference>
<dbReference type="PANTHER" id="PTHR38097:SF2">
    <property type="entry name" value="DNA-BINDING PROTEIN STPA"/>
    <property type="match status" value="1"/>
</dbReference>
<dbReference type="InterPro" id="IPR037150">
    <property type="entry name" value="H-NS_C_dom_sf"/>
</dbReference>
<evidence type="ECO:0000256" key="1">
    <source>
        <dbReference type="ARBA" id="ARBA00004453"/>
    </source>
</evidence>
<dbReference type="Gene3D" id="4.10.430.10">
    <property type="entry name" value="Histone-like protein H-NS, C-terminal domain"/>
    <property type="match status" value="1"/>
</dbReference>
<protein>
    <submittedName>
        <fullName evidence="7">DNA-binding protein H-NS</fullName>
    </submittedName>
</protein>